<dbReference type="Proteomes" id="UP000009183">
    <property type="component" value="Unassembled WGS sequence, unordered"/>
</dbReference>
<dbReference type="HOGENOM" id="CLU_2817701_0_0_1"/>
<gene>
    <name evidence="1" type="ORF">VIT_00s0262g00150</name>
</gene>
<accession>F6H845</accession>
<keyword evidence="2" id="KW-1185">Reference proteome</keyword>
<dbReference type="OrthoDB" id="1736958at2759"/>
<dbReference type="EMBL" id="FN595266">
    <property type="protein sequence ID" value="CCB48388.1"/>
    <property type="molecule type" value="Genomic_DNA"/>
</dbReference>
<sequence length="67" mass="7601">MHPVSYCKDLCKLVGKVLEHDDMDSDRTKGKSQILGFQKLPSSGMRHLVHVTGKQEQCIETVFPLFL</sequence>
<protein>
    <submittedName>
        <fullName evidence="1">Uncharacterized protein</fullName>
    </submittedName>
</protein>
<dbReference type="PaxDb" id="29760-VIT_00s0262g00150.t01"/>
<dbReference type="STRING" id="29760.F6H845"/>
<organism evidence="1 2">
    <name type="scientific">Vitis vinifera</name>
    <name type="common">Grape</name>
    <dbReference type="NCBI Taxonomy" id="29760"/>
    <lineage>
        <taxon>Eukaryota</taxon>
        <taxon>Viridiplantae</taxon>
        <taxon>Streptophyta</taxon>
        <taxon>Embryophyta</taxon>
        <taxon>Tracheophyta</taxon>
        <taxon>Spermatophyta</taxon>
        <taxon>Magnoliopsida</taxon>
        <taxon>eudicotyledons</taxon>
        <taxon>Gunneridae</taxon>
        <taxon>Pentapetalae</taxon>
        <taxon>rosids</taxon>
        <taxon>Vitales</taxon>
        <taxon>Vitaceae</taxon>
        <taxon>Viteae</taxon>
        <taxon>Vitis</taxon>
    </lineage>
</organism>
<dbReference type="InParanoid" id="F6H845"/>
<name>F6H845_VITVI</name>
<reference evidence="2" key="1">
    <citation type="journal article" date="2007" name="Nature">
        <title>The grapevine genome sequence suggests ancestral hexaploidization in major angiosperm phyla.</title>
        <authorList>
            <consortium name="The French-Italian Public Consortium for Grapevine Genome Characterization."/>
            <person name="Jaillon O."/>
            <person name="Aury J.-M."/>
            <person name="Noel B."/>
            <person name="Policriti A."/>
            <person name="Clepet C."/>
            <person name="Casagrande A."/>
            <person name="Choisne N."/>
            <person name="Aubourg S."/>
            <person name="Vitulo N."/>
            <person name="Jubin C."/>
            <person name="Vezzi A."/>
            <person name="Legeai F."/>
            <person name="Hugueney P."/>
            <person name="Dasilva C."/>
            <person name="Horner D."/>
            <person name="Mica E."/>
            <person name="Jublot D."/>
            <person name="Poulain J."/>
            <person name="Bruyere C."/>
            <person name="Billault A."/>
            <person name="Segurens B."/>
            <person name="Gouyvenoux M."/>
            <person name="Ugarte E."/>
            <person name="Cattonaro F."/>
            <person name="Anthouard V."/>
            <person name="Vico V."/>
            <person name="Del Fabbro C."/>
            <person name="Alaux M."/>
            <person name="Di Gaspero G."/>
            <person name="Dumas V."/>
            <person name="Felice N."/>
            <person name="Paillard S."/>
            <person name="Juman I."/>
            <person name="Moroldo M."/>
            <person name="Scalabrin S."/>
            <person name="Canaguier A."/>
            <person name="Le Clainche I."/>
            <person name="Malacrida G."/>
            <person name="Durand E."/>
            <person name="Pesole G."/>
            <person name="Laucou V."/>
            <person name="Chatelet P."/>
            <person name="Merdinoglu D."/>
            <person name="Delledonne M."/>
            <person name="Pezzotti M."/>
            <person name="Lecharny A."/>
            <person name="Scarpelli C."/>
            <person name="Artiguenave F."/>
            <person name="Pe M.E."/>
            <person name="Valle G."/>
            <person name="Morgante M."/>
            <person name="Caboche M."/>
            <person name="Adam-Blondon A.-F."/>
            <person name="Weissenbach J."/>
            <person name="Quetier F."/>
            <person name="Wincker P."/>
        </authorList>
    </citation>
    <scope>NUCLEOTIDE SEQUENCE [LARGE SCALE GENOMIC DNA]</scope>
    <source>
        <strain evidence="2">cv. Pinot noir / PN40024</strain>
    </source>
</reference>
<evidence type="ECO:0000313" key="1">
    <source>
        <dbReference type="EMBL" id="CCB48388.1"/>
    </source>
</evidence>
<proteinExistence type="predicted"/>
<dbReference type="AlphaFoldDB" id="F6H845"/>
<evidence type="ECO:0000313" key="2">
    <source>
        <dbReference type="Proteomes" id="UP000009183"/>
    </source>
</evidence>